<name>A0A6H1P4F3_PRIMG</name>
<dbReference type="AlphaFoldDB" id="A0A6H1P4F3"/>
<dbReference type="EMBL" id="CP051128">
    <property type="protein sequence ID" value="QIZ08470.1"/>
    <property type="molecule type" value="Genomic_DNA"/>
</dbReference>
<feature type="transmembrane region" description="Helical" evidence="1">
    <location>
        <begin position="116"/>
        <end position="139"/>
    </location>
</feature>
<evidence type="ECO:0000313" key="2">
    <source>
        <dbReference type="EMBL" id="QIZ08470.1"/>
    </source>
</evidence>
<organism evidence="2 3">
    <name type="scientific">Priestia megaterium</name>
    <name type="common">Bacillus megaterium</name>
    <dbReference type="NCBI Taxonomy" id="1404"/>
    <lineage>
        <taxon>Bacteria</taxon>
        <taxon>Bacillati</taxon>
        <taxon>Bacillota</taxon>
        <taxon>Bacilli</taxon>
        <taxon>Bacillales</taxon>
        <taxon>Bacillaceae</taxon>
        <taxon>Priestia</taxon>
    </lineage>
</organism>
<keyword evidence="1" id="KW-1133">Transmembrane helix</keyword>
<proteinExistence type="predicted"/>
<sequence length="614" mass="69901">MLISNTIIALMFLILILAYLFILMPYNKAKNEAKKIQEKLTELNNIPDVSNRISEFNHWVNENSHSKFIKTFVQPSWNNYYSKFIQFRKNGKPFTPDIYDFFLEDTHMQKFGHRKFVEAVPGTFLALGIIGTFLGIAIGVSDLNPTGDPETMKAGIGTLLAGMKIKFLSSIIGISLSLIWQCIDKLYFYPKLAGTFHDLRQSLDITFPTQEQSTVLSQMLLNQEKQMGDFQSFVTEMMIPTMVTGISEAIQQNLTPHLEQTQTMVQNMMESVSTNQVEGINSMVDRFVASLSELTGDHMRDLGEALKTTTEWQQRVHSEMSALVQSMQDSAKEQSNMVEKTTELTGQINTYTEKITNHHNVMEETIKQLNITTQKNTNLHVSISNLLDKMTEERNVFHDHFNEHLNQLKENVNSIVDQTNQQLQLNTKLESNLVQFNSLSESQKELSESLAQQAELSKESNEKTNRLLQNVNEAGTNQLELQKELNAALQVILKEKANVGNMVHDLNDNLISQLSDMDQRIEHLRQVWETTSNVFTTVNKQLAVSMNQFTDDMHRGLEHTFKQFDDELSKSVNYLSKAVGAIYEGVSDLPDSIQVLKISVTELNKHAKSMVKTL</sequence>
<keyword evidence="1" id="KW-0812">Transmembrane</keyword>
<feature type="transmembrane region" description="Helical" evidence="1">
    <location>
        <begin position="159"/>
        <end position="180"/>
    </location>
</feature>
<evidence type="ECO:0000256" key="1">
    <source>
        <dbReference type="SAM" id="Phobius"/>
    </source>
</evidence>
<reference evidence="2 3" key="1">
    <citation type="submission" date="2020-04" db="EMBL/GenBank/DDBJ databases">
        <title>Genome-Wide Identification of 5-Methylcytosine Sites in Bacterial Genomes By High-Throughput Sequencing of MspJI Restriction Fragments.</title>
        <authorList>
            <person name="Wu V."/>
        </authorList>
    </citation>
    <scope>NUCLEOTIDE SEQUENCE [LARGE SCALE GENOMIC DNA]</scope>
    <source>
        <strain evidence="2 3">S2</strain>
    </source>
</reference>
<reference evidence="2 3" key="2">
    <citation type="submission" date="2020-04" db="EMBL/GenBank/DDBJ databases">
        <authorList>
            <person name="Fomenkov A."/>
            <person name="Anton B.P."/>
            <person name="Roberts R.J."/>
        </authorList>
    </citation>
    <scope>NUCLEOTIDE SEQUENCE [LARGE SCALE GENOMIC DNA]</scope>
    <source>
        <strain evidence="2 3">S2</strain>
    </source>
</reference>
<evidence type="ECO:0008006" key="4">
    <source>
        <dbReference type="Google" id="ProtNLM"/>
    </source>
</evidence>
<keyword evidence="1" id="KW-0472">Membrane</keyword>
<dbReference type="Proteomes" id="UP000501868">
    <property type="component" value="Chromosome"/>
</dbReference>
<feature type="transmembrane region" description="Helical" evidence="1">
    <location>
        <begin position="6"/>
        <end position="26"/>
    </location>
</feature>
<accession>A0A6H1P4F3</accession>
<gene>
    <name evidence="2" type="ORF">HFZ78_18600</name>
</gene>
<protein>
    <recommendedName>
        <fullName evidence="4">MotA/TolQ/ExbB proton channel domain-containing protein</fullName>
    </recommendedName>
</protein>
<evidence type="ECO:0000313" key="3">
    <source>
        <dbReference type="Proteomes" id="UP000501868"/>
    </source>
</evidence>